<comment type="caution">
    <text evidence="1">The sequence shown here is derived from an EMBL/GenBank/DDBJ whole genome shotgun (WGS) entry which is preliminary data.</text>
</comment>
<name>A0A9W5KAV6_BACC8</name>
<proteinExistence type="predicted"/>
<protein>
    <submittedName>
        <fullName evidence="1">Uncharacterized protein</fullName>
    </submittedName>
</protein>
<gene>
    <name evidence="1" type="ORF">IIA_01064</name>
</gene>
<reference evidence="1" key="1">
    <citation type="submission" date="2012-04" db="EMBL/GenBank/DDBJ databases">
        <title>The Genome Sequence of Bacillus cereus VD014.</title>
        <authorList>
            <consortium name="The Broad Institute Genome Sequencing Platform"/>
            <consortium name="The Broad Institute Genome Sequencing Center for Infectious Disease"/>
            <person name="Feldgarden M."/>
            <person name="Van der Auwera G.A."/>
            <person name="Mahillon J."/>
            <person name="Duprez V."/>
            <person name="Timmery S."/>
            <person name="Mattelet C."/>
            <person name="Dierick K."/>
            <person name="Sun M."/>
            <person name="Yu Z."/>
            <person name="Zhu L."/>
            <person name="Hu X."/>
            <person name="Shank E.B."/>
            <person name="Swiecicka I."/>
            <person name="Hansen B.M."/>
            <person name="Andrup L."/>
            <person name="Young S.K."/>
            <person name="Zeng Q."/>
            <person name="Gargeya S."/>
            <person name="Fitzgerald M."/>
            <person name="Haas B."/>
            <person name="Abouelleil A."/>
            <person name="Alvarado L."/>
            <person name="Arachchi H.M."/>
            <person name="Berlin A."/>
            <person name="Chapman S.B."/>
            <person name="Goldberg J."/>
            <person name="Griggs A."/>
            <person name="Gujja S."/>
            <person name="Hansen M."/>
            <person name="Howarth C."/>
            <person name="Imamovic A."/>
            <person name="Larimer J."/>
            <person name="McCowen C."/>
            <person name="Montmayeur A."/>
            <person name="Murphy C."/>
            <person name="Neiman D."/>
            <person name="Pearson M."/>
            <person name="Priest M."/>
            <person name="Roberts A."/>
            <person name="Saif S."/>
            <person name="Shea T."/>
            <person name="Sisk P."/>
            <person name="Sykes S."/>
            <person name="Wortman J."/>
            <person name="Nusbaum C."/>
            <person name="Birren B."/>
        </authorList>
    </citation>
    <scope>NUCLEOTIDE SEQUENCE</scope>
    <source>
        <strain evidence="1">VD014</strain>
    </source>
</reference>
<dbReference type="EMBL" id="AHER01000021">
    <property type="protein sequence ID" value="EJR24696.1"/>
    <property type="molecule type" value="Genomic_DNA"/>
</dbReference>
<dbReference type="Proteomes" id="UP000006607">
    <property type="component" value="Unassembled WGS sequence"/>
</dbReference>
<dbReference type="AlphaFoldDB" id="A0A9W5KAV6"/>
<organism evidence="1 2">
    <name type="scientific">Bacillus cereus (strain VD014)</name>
    <dbReference type="NCBI Taxonomy" id="1053223"/>
    <lineage>
        <taxon>Bacteria</taxon>
        <taxon>Bacillati</taxon>
        <taxon>Bacillota</taxon>
        <taxon>Bacilli</taxon>
        <taxon>Bacillales</taxon>
        <taxon>Bacillaceae</taxon>
        <taxon>Bacillus</taxon>
        <taxon>Bacillus cereus group</taxon>
    </lineage>
</organism>
<evidence type="ECO:0000313" key="2">
    <source>
        <dbReference type="Proteomes" id="UP000006607"/>
    </source>
</evidence>
<evidence type="ECO:0000313" key="1">
    <source>
        <dbReference type="EMBL" id="EJR24696.1"/>
    </source>
</evidence>
<sequence>MGVNEKEPFGSFFESVVKTIENYSICYIIVKNCILNEMR</sequence>
<accession>A0A9W5KAV6</accession>